<dbReference type="Gene3D" id="3.40.50.2300">
    <property type="match status" value="2"/>
</dbReference>
<dbReference type="PROSITE" id="PS00356">
    <property type="entry name" value="HTH_LACI_1"/>
    <property type="match status" value="1"/>
</dbReference>
<dbReference type="Pfam" id="PF00356">
    <property type="entry name" value="LacI"/>
    <property type="match status" value="1"/>
</dbReference>
<organism evidence="6 7">
    <name type="scientific">Weissella bombi</name>
    <dbReference type="NCBI Taxonomy" id="1505725"/>
    <lineage>
        <taxon>Bacteria</taxon>
        <taxon>Bacillati</taxon>
        <taxon>Bacillota</taxon>
        <taxon>Bacilli</taxon>
        <taxon>Lactobacillales</taxon>
        <taxon>Lactobacillaceae</taxon>
        <taxon>Weissella</taxon>
    </lineage>
</organism>
<sequence length="327" mass="36745">MKPKLSDVAKEAGVSPTTVSRVINNHGYLSAQTKQNVFDAMEKLHYQPNSLARSLKGKKTRIIGLIFPGITNPFFSELIEKLEKSLFLQGYKVILCNSADDVEKERDYLRMLLANQVDGIITGAHNLGIEEYQNTNLPIISFDRRYVDKMPTISSDNLQGGVLATQTLYDAGARQIYFMGNPDQKGNPTDKRLQGYRQQIEVLGLDSHVLPIYFDETPMIKQASIRRLLEKGQADGIVCADDLTAILVLQVAAMLKIKVPDSLKVIGYDGTDFIRTYFPDLTTIVQPLDDIVMMLVKMLMHRIDNDEQLIDEGDFILPISLYRGTTI</sequence>
<dbReference type="PANTHER" id="PTHR30146">
    <property type="entry name" value="LACI-RELATED TRANSCRIPTIONAL REPRESSOR"/>
    <property type="match status" value="1"/>
</dbReference>
<gene>
    <name evidence="6" type="ORF">GA0061074_10180</name>
</gene>
<dbReference type="CDD" id="cd01392">
    <property type="entry name" value="HTH_LacI"/>
    <property type="match status" value="1"/>
</dbReference>
<dbReference type="CDD" id="cd06291">
    <property type="entry name" value="PBP1_Qymf-like"/>
    <property type="match status" value="1"/>
</dbReference>
<dbReference type="Gene3D" id="1.10.260.40">
    <property type="entry name" value="lambda repressor-like DNA-binding domains"/>
    <property type="match status" value="1"/>
</dbReference>
<dbReference type="InterPro" id="IPR046335">
    <property type="entry name" value="LacI/GalR-like_sensor"/>
</dbReference>
<proteinExistence type="predicted"/>
<dbReference type="InterPro" id="IPR010982">
    <property type="entry name" value="Lambda_DNA-bd_dom_sf"/>
</dbReference>
<evidence type="ECO:0000256" key="1">
    <source>
        <dbReference type="ARBA" id="ARBA00022491"/>
    </source>
</evidence>
<dbReference type="Pfam" id="PF13377">
    <property type="entry name" value="Peripla_BP_3"/>
    <property type="match status" value="1"/>
</dbReference>
<keyword evidence="1" id="KW-0678">Repressor</keyword>
<dbReference type="PROSITE" id="PS50932">
    <property type="entry name" value="HTH_LACI_2"/>
    <property type="match status" value="1"/>
</dbReference>
<dbReference type="GO" id="GO:0000976">
    <property type="term" value="F:transcription cis-regulatory region binding"/>
    <property type="evidence" value="ECO:0007669"/>
    <property type="project" value="TreeGrafter"/>
</dbReference>
<name>A0A1C3YR91_9LACO</name>
<dbReference type="AlphaFoldDB" id="A0A1C3YR91"/>
<dbReference type="SUPFAM" id="SSF53822">
    <property type="entry name" value="Periplasmic binding protein-like I"/>
    <property type="match status" value="1"/>
</dbReference>
<evidence type="ECO:0000256" key="4">
    <source>
        <dbReference type="ARBA" id="ARBA00023163"/>
    </source>
</evidence>
<dbReference type="OrthoDB" id="9796186at2"/>
<protein>
    <submittedName>
        <fullName evidence="6">Transcriptional regulator, LacI family</fullName>
    </submittedName>
</protein>
<keyword evidence="3" id="KW-0238">DNA-binding</keyword>
<evidence type="ECO:0000256" key="3">
    <source>
        <dbReference type="ARBA" id="ARBA00023125"/>
    </source>
</evidence>
<dbReference type="SMART" id="SM00354">
    <property type="entry name" value="HTH_LACI"/>
    <property type="match status" value="1"/>
</dbReference>
<accession>A0A1C3YR91</accession>
<dbReference type="STRING" id="1505725.GA0061074_10180"/>
<evidence type="ECO:0000313" key="7">
    <source>
        <dbReference type="Proteomes" id="UP000199268"/>
    </source>
</evidence>
<dbReference type="InterPro" id="IPR000843">
    <property type="entry name" value="HTH_LacI"/>
</dbReference>
<dbReference type="SUPFAM" id="SSF47413">
    <property type="entry name" value="lambda repressor-like DNA-binding domains"/>
    <property type="match status" value="1"/>
</dbReference>
<reference evidence="7" key="1">
    <citation type="submission" date="2016-08" db="EMBL/GenBank/DDBJ databases">
        <authorList>
            <person name="Varghese N."/>
            <person name="Submissions Spin"/>
        </authorList>
    </citation>
    <scope>NUCLEOTIDE SEQUENCE [LARGE SCALE GENOMIC DNA]</scope>
    <source>
        <strain evidence="7">R-53094</strain>
    </source>
</reference>
<keyword evidence="4" id="KW-0804">Transcription</keyword>
<keyword evidence="2" id="KW-0805">Transcription regulation</keyword>
<dbReference type="EMBL" id="FMAO01000001">
    <property type="protein sequence ID" value="SCB72607.1"/>
    <property type="molecule type" value="Genomic_DNA"/>
</dbReference>
<dbReference type="Proteomes" id="UP000199268">
    <property type="component" value="Unassembled WGS sequence"/>
</dbReference>
<dbReference type="PRINTS" id="PR00036">
    <property type="entry name" value="HTHLACI"/>
</dbReference>
<evidence type="ECO:0000313" key="6">
    <source>
        <dbReference type="EMBL" id="SCB72607.1"/>
    </source>
</evidence>
<feature type="domain" description="HTH lacI-type" evidence="5">
    <location>
        <begin position="3"/>
        <end position="57"/>
    </location>
</feature>
<evidence type="ECO:0000256" key="2">
    <source>
        <dbReference type="ARBA" id="ARBA00023015"/>
    </source>
</evidence>
<dbReference type="InterPro" id="IPR028082">
    <property type="entry name" value="Peripla_BP_I"/>
</dbReference>
<dbReference type="PANTHER" id="PTHR30146:SF95">
    <property type="entry name" value="RIBOSE OPERON REPRESSOR"/>
    <property type="match status" value="1"/>
</dbReference>
<dbReference type="GO" id="GO:0003700">
    <property type="term" value="F:DNA-binding transcription factor activity"/>
    <property type="evidence" value="ECO:0007669"/>
    <property type="project" value="TreeGrafter"/>
</dbReference>
<evidence type="ECO:0000259" key="5">
    <source>
        <dbReference type="PROSITE" id="PS50932"/>
    </source>
</evidence>
<dbReference type="RefSeq" id="WP_092461127.1">
    <property type="nucleotide sequence ID" value="NZ_BJEE01000002.1"/>
</dbReference>
<keyword evidence="7" id="KW-1185">Reference proteome</keyword>